<accession>A8MG59</accession>
<evidence type="ECO:0000313" key="10">
    <source>
        <dbReference type="EMBL" id="ABW18787.1"/>
    </source>
</evidence>
<evidence type="ECO:0000256" key="6">
    <source>
        <dbReference type="SAM" id="SignalP"/>
    </source>
</evidence>
<feature type="transmembrane region" description="Helical" evidence="5">
    <location>
        <begin position="223"/>
        <end position="243"/>
    </location>
</feature>
<dbReference type="AlphaFoldDB" id="A8MG59"/>
<dbReference type="Gene3D" id="2.40.50.140">
    <property type="entry name" value="Nucleic acid-binding proteins"/>
    <property type="match status" value="1"/>
</dbReference>
<feature type="signal peptide" evidence="6">
    <location>
        <begin position="1"/>
        <end position="20"/>
    </location>
</feature>
<dbReference type="SUPFAM" id="SSF141322">
    <property type="entry name" value="NfeD domain-like"/>
    <property type="match status" value="1"/>
</dbReference>
<dbReference type="RefSeq" id="WP_012159099.1">
    <property type="nucleotide sequence ID" value="NC_009922.1"/>
</dbReference>
<keyword evidence="3 5" id="KW-1133">Transmembrane helix</keyword>
<dbReference type="GO" id="GO:0005886">
    <property type="term" value="C:plasma membrane"/>
    <property type="evidence" value="ECO:0007669"/>
    <property type="project" value="TreeGrafter"/>
</dbReference>
<sequence length="430" mass="46043">MNRKKICVVLLLMLLLSVVAASGDQGAGNVYVIPIRGEITPAMHLYVKHNLSIVESDKNATAVIFEIDTYGGRIDSSEQIGKLILNTNIPTISFVNTKAESAGVLLTISSDTIAMAPSSTIGSAETVPNTEKVLSTWVGILRSTAQKTGRDETIVSAMADKSVVIPGVSERGRLLNLTNVDAILLDFIDFIANDYNEVLDYLSLSDHHIIMAETTNSIRLAQFASNLYIAPILLAIGIIGILIELFMPGFGIGGTIGLISLAVYFAGNMLAGNGNFATVLIFVLGIILLITEAAMPGFGIAGIGGVLCIGVSIFLISNSIVTAVLSVTVILILTIIAILLLYKFAPKNKYFNRIILNAKLDKNKGYTSTVDYSKYVNQTGIVTTALRPSGIISIDGELLDVVSEGQFIEKDEIVMVSKVEGRKIVVRKMN</sequence>
<dbReference type="eggNOG" id="COG1030">
    <property type="taxonomic scope" value="Bacteria"/>
</dbReference>
<dbReference type="Pfam" id="PF25145">
    <property type="entry name" value="NfeD1b_N"/>
    <property type="match status" value="1"/>
</dbReference>
<name>A8MG59_ALKOO</name>
<evidence type="ECO:0000259" key="9">
    <source>
        <dbReference type="Pfam" id="PF25145"/>
    </source>
</evidence>
<dbReference type="InterPro" id="IPR052165">
    <property type="entry name" value="Membrane_assoc_protease"/>
</dbReference>
<keyword evidence="6" id="KW-0732">Signal</keyword>
<evidence type="ECO:0000256" key="1">
    <source>
        <dbReference type="ARBA" id="ARBA00004141"/>
    </source>
</evidence>
<feature type="domain" description="NfeD1b N-terminal" evidence="9">
    <location>
        <begin position="29"/>
        <end position="210"/>
    </location>
</feature>
<evidence type="ECO:0000256" key="5">
    <source>
        <dbReference type="SAM" id="Phobius"/>
    </source>
</evidence>
<keyword evidence="2 5" id="KW-0812">Transmembrane</keyword>
<comment type="subcellular location">
    <subcellularLocation>
        <location evidence="1">Membrane</location>
        <topology evidence="1">Multi-pass membrane protein</topology>
    </subcellularLocation>
</comment>
<evidence type="ECO:0000256" key="3">
    <source>
        <dbReference type="ARBA" id="ARBA00022989"/>
    </source>
</evidence>
<dbReference type="Proteomes" id="UP000000269">
    <property type="component" value="Chromosome"/>
</dbReference>
<dbReference type="InterPro" id="IPR029045">
    <property type="entry name" value="ClpP/crotonase-like_dom_sf"/>
</dbReference>
<gene>
    <name evidence="10" type="ordered locus">Clos_1241</name>
</gene>
<evidence type="ECO:0000313" key="11">
    <source>
        <dbReference type="Proteomes" id="UP000000269"/>
    </source>
</evidence>
<keyword evidence="4 5" id="KW-0472">Membrane</keyword>
<dbReference type="EMBL" id="CP000853">
    <property type="protein sequence ID" value="ABW18787.1"/>
    <property type="molecule type" value="Genomic_DNA"/>
</dbReference>
<dbReference type="Pfam" id="PF01957">
    <property type="entry name" value="NfeD"/>
    <property type="match status" value="1"/>
</dbReference>
<dbReference type="Pfam" id="PF24961">
    <property type="entry name" value="NfeD_membrane"/>
    <property type="match status" value="1"/>
</dbReference>
<feature type="chain" id="PRO_5039616896" evidence="6">
    <location>
        <begin position="21"/>
        <end position="430"/>
    </location>
</feature>
<dbReference type="InterPro" id="IPR056738">
    <property type="entry name" value="NfeD1b_N"/>
</dbReference>
<dbReference type="PANTHER" id="PTHR33507">
    <property type="entry name" value="INNER MEMBRANE PROTEIN YBBJ"/>
    <property type="match status" value="1"/>
</dbReference>
<evidence type="ECO:0000256" key="2">
    <source>
        <dbReference type="ARBA" id="ARBA00022692"/>
    </source>
</evidence>
<dbReference type="SUPFAM" id="SSF52096">
    <property type="entry name" value="ClpP/crotonase"/>
    <property type="match status" value="1"/>
</dbReference>
<feature type="domain" description="NfeD integral membrane" evidence="8">
    <location>
        <begin position="228"/>
        <end position="343"/>
    </location>
</feature>
<feature type="transmembrane region" description="Helical" evidence="5">
    <location>
        <begin position="298"/>
        <end position="317"/>
    </location>
</feature>
<dbReference type="STRING" id="350688.Clos_1241"/>
<keyword evidence="11" id="KW-1185">Reference proteome</keyword>
<dbReference type="InterPro" id="IPR002810">
    <property type="entry name" value="NfeD-like_C"/>
</dbReference>
<dbReference type="KEGG" id="aoe:Clos_1241"/>
<protein>
    <submittedName>
        <fullName evidence="10">Uncharacterized protein</fullName>
    </submittedName>
</protein>
<dbReference type="CDD" id="cd07021">
    <property type="entry name" value="Clp_protease_NfeD_like"/>
    <property type="match status" value="1"/>
</dbReference>
<dbReference type="HOGENOM" id="CLU_024619_2_0_9"/>
<dbReference type="InterPro" id="IPR012340">
    <property type="entry name" value="NA-bd_OB-fold"/>
</dbReference>
<dbReference type="PANTHER" id="PTHR33507:SF3">
    <property type="entry name" value="INNER MEMBRANE PROTEIN YBBJ"/>
    <property type="match status" value="1"/>
</dbReference>
<dbReference type="InterPro" id="IPR056739">
    <property type="entry name" value="NfeD_membrane"/>
</dbReference>
<proteinExistence type="predicted"/>
<reference evidence="11" key="1">
    <citation type="submission" date="2007-10" db="EMBL/GenBank/DDBJ databases">
        <title>Complete genome of Alkaliphilus oremlandii OhILAs.</title>
        <authorList>
            <person name="Copeland A."/>
            <person name="Lucas S."/>
            <person name="Lapidus A."/>
            <person name="Barry K."/>
            <person name="Detter J.C."/>
            <person name="Glavina del Rio T."/>
            <person name="Hammon N."/>
            <person name="Israni S."/>
            <person name="Dalin E."/>
            <person name="Tice H."/>
            <person name="Pitluck S."/>
            <person name="Chain P."/>
            <person name="Malfatti S."/>
            <person name="Shin M."/>
            <person name="Vergez L."/>
            <person name="Schmutz J."/>
            <person name="Larimer F."/>
            <person name="Land M."/>
            <person name="Hauser L."/>
            <person name="Kyrpides N."/>
            <person name="Mikhailova N."/>
            <person name="Stolz J.F."/>
            <person name="Dawson A."/>
            <person name="Fisher E."/>
            <person name="Crable B."/>
            <person name="Perera E."/>
            <person name="Lisak J."/>
            <person name="Ranganathan M."/>
            <person name="Basu P."/>
            <person name="Richardson P."/>
        </authorList>
    </citation>
    <scope>NUCLEOTIDE SEQUENCE [LARGE SCALE GENOMIC DNA]</scope>
    <source>
        <strain evidence="11">OhILAs</strain>
    </source>
</reference>
<feature type="transmembrane region" description="Helical" evidence="5">
    <location>
        <begin position="273"/>
        <end position="291"/>
    </location>
</feature>
<feature type="transmembrane region" description="Helical" evidence="5">
    <location>
        <begin position="323"/>
        <end position="342"/>
    </location>
</feature>
<evidence type="ECO:0000259" key="8">
    <source>
        <dbReference type="Pfam" id="PF24961"/>
    </source>
</evidence>
<evidence type="ECO:0000259" key="7">
    <source>
        <dbReference type="Pfam" id="PF01957"/>
    </source>
</evidence>
<dbReference type="Gene3D" id="3.90.226.10">
    <property type="entry name" value="2-enoyl-CoA Hydratase, Chain A, domain 1"/>
    <property type="match status" value="1"/>
</dbReference>
<evidence type="ECO:0000256" key="4">
    <source>
        <dbReference type="ARBA" id="ARBA00023136"/>
    </source>
</evidence>
<feature type="domain" description="NfeD-like C-terminal" evidence="7">
    <location>
        <begin position="374"/>
        <end position="428"/>
    </location>
</feature>
<organism evidence="10 11">
    <name type="scientific">Alkaliphilus oremlandii (strain OhILAs)</name>
    <name type="common">Clostridium oremlandii (strain OhILAs)</name>
    <dbReference type="NCBI Taxonomy" id="350688"/>
    <lineage>
        <taxon>Bacteria</taxon>
        <taxon>Bacillati</taxon>
        <taxon>Bacillota</taxon>
        <taxon>Clostridia</taxon>
        <taxon>Peptostreptococcales</taxon>
        <taxon>Natronincolaceae</taxon>
        <taxon>Alkaliphilus</taxon>
    </lineage>
</organism>